<dbReference type="AlphaFoldDB" id="A0A2P5A826"/>
<evidence type="ECO:0000313" key="1">
    <source>
        <dbReference type="EMBL" id="PON32702.1"/>
    </source>
</evidence>
<protein>
    <submittedName>
        <fullName evidence="1">Uncharacterized protein</fullName>
    </submittedName>
</protein>
<gene>
    <name evidence="1" type="ORF">PanWU01x14_359200</name>
</gene>
<organism evidence="1 2">
    <name type="scientific">Parasponia andersonii</name>
    <name type="common">Sponia andersonii</name>
    <dbReference type="NCBI Taxonomy" id="3476"/>
    <lineage>
        <taxon>Eukaryota</taxon>
        <taxon>Viridiplantae</taxon>
        <taxon>Streptophyta</taxon>
        <taxon>Embryophyta</taxon>
        <taxon>Tracheophyta</taxon>
        <taxon>Spermatophyta</taxon>
        <taxon>Magnoliopsida</taxon>
        <taxon>eudicotyledons</taxon>
        <taxon>Gunneridae</taxon>
        <taxon>Pentapetalae</taxon>
        <taxon>rosids</taxon>
        <taxon>fabids</taxon>
        <taxon>Rosales</taxon>
        <taxon>Cannabaceae</taxon>
        <taxon>Parasponia</taxon>
    </lineage>
</organism>
<accession>A0A2P5A826</accession>
<dbReference type="EMBL" id="JXTB01000791">
    <property type="protein sequence ID" value="PON32702.1"/>
    <property type="molecule type" value="Genomic_DNA"/>
</dbReference>
<name>A0A2P5A826_PARAD</name>
<proteinExistence type="predicted"/>
<comment type="caution">
    <text evidence="1">The sequence shown here is derived from an EMBL/GenBank/DDBJ whole genome shotgun (WGS) entry which is preliminary data.</text>
</comment>
<sequence length="87" mass="10010">MAIKCTCLAYTIGRIPYIWWGQYAENFRLKLDLSNGIFQPASPFEFVANSVCSSWTSNLLREVFFIPEDEDSIDHSSSLSSFFFPKK</sequence>
<keyword evidence="2" id="KW-1185">Reference proteome</keyword>
<dbReference type="OrthoDB" id="1470350at2759"/>
<evidence type="ECO:0000313" key="2">
    <source>
        <dbReference type="Proteomes" id="UP000237105"/>
    </source>
</evidence>
<dbReference type="Proteomes" id="UP000237105">
    <property type="component" value="Unassembled WGS sequence"/>
</dbReference>
<reference evidence="2" key="1">
    <citation type="submission" date="2016-06" db="EMBL/GenBank/DDBJ databases">
        <title>Parallel loss of symbiosis genes in relatives of nitrogen-fixing non-legume Parasponia.</title>
        <authorList>
            <person name="Van Velzen R."/>
            <person name="Holmer R."/>
            <person name="Bu F."/>
            <person name="Rutten L."/>
            <person name="Van Zeijl A."/>
            <person name="Liu W."/>
            <person name="Santuari L."/>
            <person name="Cao Q."/>
            <person name="Sharma T."/>
            <person name="Shen D."/>
            <person name="Roswanjaya Y."/>
            <person name="Wardhani T."/>
            <person name="Kalhor M.S."/>
            <person name="Jansen J."/>
            <person name="Van den Hoogen J."/>
            <person name="Gungor B."/>
            <person name="Hartog M."/>
            <person name="Hontelez J."/>
            <person name="Verver J."/>
            <person name="Yang W.-C."/>
            <person name="Schijlen E."/>
            <person name="Repin R."/>
            <person name="Schilthuizen M."/>
            <person name="Schranz E."/>
            <person name="Heidstra R."/>
            <person name="Miyata K."/>
            <person name="Fedorova E."/>
            <person name="Kohlen W."/>
            <person name="Bisseling T."/>
            <person name="Smit S."/>
            <person name="Geurts R."/>
        </authorList>
    </citation>
    <scope>NUCLEOTIDE SEQUENCE [LARGE SCALE GENOMIC DNA]</scope>
    <source>
        <strain evidence="2">cv. WU1-14</strain>
    </source>
</reference>